<dbReference type="Proteomes" id="UP000001055">
    <property type="component" value="Unassembled WGS sequence"/>
</dbReference>
<dbReference type="VEuPathDB" id="FungiDB:JI435_034570"/>
<dbReference type="KEGG" id="pno:SNOG_03457"/>
<feature type="compositionally biased region" description="Polar residues" evidence="1">
    <location>
        <begin position="1"/>
        <end position="14"/>
    </location>
</feature>
<name>Q0UXQ7_PHANO</name>
<feature type="region of interest" description="Disordered" evidence="1">
    <location>
        <begin position="1"/>
        <end position="69"/>
    </location>
</feature>
<evidence type="ECO:0000313" key="3">
    <source>
        <dbReference type="Proteomes" id="UP000001055"/>
    </source>
</evidence>
<dbReference type="GeneID" id="5970883"/>
<protein>
    <submittedName>
        <fullName evidence="2">Uncharacterized protein</fullName>
    </submittedName>
</protein>
<evidence type="ECO:0000313" key="2">
    <source>
        <dbReference type="EMBL" id="EAT88662.1"/>
    </source>
</evidence>
<dbReference type="EMBL" id="CH445329">
    <property type="protein sequence ID" value="EAT88662.1"/>
    <property type="molecule type" value="Genomic_DNA"/>
</dbReference>
<proteinExistence type="predicted"/>
<accession>Q0UXQ7</accession>
<feature type="compositionally biased region" description="Polar residues" evidence="1">
    <location>
        <begin position="59"/>
        <end position="69"/>
    </location>
</feature>
<gene>
    <name evidence="2" type="ORF">SNOG_03457</name>
</gene>
<dbReference type="RefSeq" id="XP_001794020.1">
    <property type="nucleotide sequence ID" value="XM_001793968.1"/>
</dbReference>
<sequence length="69" mass="7573">MRFPSMNLNNSRSEPQPREGGAPNQRSARPSSMSLRKDPKDAQPRDGACGINQPRALRPSSQGSSERSH</sequence>
<organism evidence="2 3">
    <name type="scientific">Phaeosphaeria nodorum (strain SN15 / ATCC MYA-4574 / FGSC 10173)</name>
    <name type="common">Glume blotch fungus</name>
    <name type="synonym">Parastagonospora nodorum</name>
    <dbReference type="NCBI Taxonomy" id="321614"/>
    <lineage>
        <taxon>Eukaryota</taxon>
        <taxon>Fungi</taxon>
        <taxon>Dikarya</taxon>
        <taxon>Ascomycota</taxon>
        <taxon>Pezizomycotina</taxon>
        <taxon>Dothideomycetes</taxon>
        <taxon>Pleosporomycetidae</taxon>
        <taxon>Pleosporales</taxon>
        <taxon>Pleosporineae</taxon>
        <taxon>Phaeosphaeriaceae</taxon>
        <taxon>Parastagonospora</taxon>
    </lineage>
</organism>
<reference evidence="3" key="1">
    <citation type="journal article" date="2007" name="Plant Cell">
        <title>Dothideomycete-plant interactions illuminated by genome sequencing and EST analysis of the wheat pathogen Stagonospora nodorum.</title>
        <authorList>
            <person name="Hane J.K."/>
            <person name="Lowe R.G."/>
            <person name="Solomon P.S."/>
            <person name="Tan K.C."/>
            <person name="Schoch C.L."/>
            <person name="Spatafora J.W."/>
            <person name="Crous P.W."/>
            <person name="Kodira C."/>
            <person name="Birren B.W."/>
            <person name="Galagan J.E."/>
            <person name="Torriani S.F."/>
            <person name="McDonald B.A."/>
            <person name="Oliver R.P."/>
        </authorList>
    </citation>
    <scope>NUCLEOTIDE SEQUENCE [LARGE SCALE GENOMIC DNA]</scope>
    <source>
        <strain evidence="3">SN15 / ATCC MYA-4574 / FGSC 10173</strain>
    </source>
</reference>
<feature type="compositionally biased region" description="Basic and acidic residues" evidence="1">
    <location>
        <begin position="35"/>
        <end position="44"/>
    </location>
</feature>
<evidence type="ECO:0000256" key="1">
    <source>
        <dbReference type="SAM" id="MobiDB-lite"/>
    </source>
</evidence>
<dbReference type="AlphaFoldDB" id="Q0UXQ7"/>
<feature type="compositionally biased region" description="Polar residues" evidence="1">
    <location>
        <begin position="24"/>
        <end position="34"/>
    </location>
</feature>
<dbReference type="HOGENOM" id="CLU_2776768_0_0_1"/>
<dbReference type="InParanoid" id="Q0UXQ7"/>